<protein>
    <submittedName>
        <fullName evidence="2">Uncharacterized protein</fullName>
    </submittedName>
</protein>
<gene>
    <name evidence="2" type="ORF">ElyMa_001410700</name>
</gene>
<evidence type="ECO:0000313" key="2">
    <source>
        <dbReference type="EMBL" id="GFS13950.1"/>
    </source>
</evidence>
<feature type="region of interest" description="Disordered" evidence="1">
    <location>
        <begin position="1"/>
        <end position="34"/>
    </location>
</feature>
<feature type="region of interest" description="Disordered" evidence="1">
    <location>
        <begin position="71"/>
        <end position="90"/>
    </location>
</feature>
<reference evidence="2 3" key="1">
    <citation type="journal article" date="2021" name="Elife">
        <title>Chloroplast acquisition without the gene transfer in kleptoplastic sea slugs, Plakobranchus ocellatus.</title>
        <authorList>
            <person name="Maeda T."/>
            <person name="Takahashi S."/>
            <person name="Yoshida T."/>
            <person name="Shimamura S."/>
            <person name="Takaki Y."/>
            <person name="Nagai Y."/>
            <person name="Toyoda A."/>
            <person name="Suzuki Y."/>
            <person name="Arimoto A."/>
            <person name="Ishii H."/>
            <person name="Satoh N."/>
            <person name="Nishiyama T."/>
            <person name="Hasebe M."/>
            <person name="Maruyama T."/>
            <person name="Minagawa J."/>
            <person name="Obokata J."/>
            <person name="Shigenobu S."/>
        </authorList>
    </citation>
    <scope>NUCLEOTIDE SEQUENCE [LARGE SCALE GENOMIC DNA]</scope>
</reference>
<evidence type="ECO:0000313" key="3">
    <source>
        <dbReference type="Proteomes" id="UP000762676"/>
    </source>
</evidence>
<feature type="compositionally biased region" description="Basic residues" evidence="1">
    <location>
        <begin position="76"/>
        <end position="85"/>
    </location>
</feature>
<dbReference type="Proteomes" id="UP000762676">
    <property type="component" value="Unassembled WGS sequence"/>
</dbReference>
<keyword evidence="3" id="KW-1185">Reference proteome</keyword>
<evidence type="ECO:0000256" key="1">
    <source>
        <dbReference type="SAM" id="MobiDB-lite"/>
    </source>
</evidence>
<name>A0AAV4IV01_9GAST</name>
<feature type="compositionally biased region" description="Basic residues" evidence="1">
    <location>
        <begin position="24"/>
        <end position="34"/>
    </location>
</feature>
<dbReference type="EMBL" id="BMAT01002776">
    <property type="protein sequence ID" value="GFS13950.1"/>
    <property type="molecule type" value="Genomic_DNA"/>
</dbReference>
<accession>A0AAV4IV01</accession>
<dbReference type="AlphaFoldDB" id="A0AAV4IV01"/>
<proteinExistence type="predicted"/>
<organism evidence="2 3">
    <name type="scientific">Elysia marginata</name>
    <dbReference type="NCBI Taxonomy" id="1093978"/>
    <lineage>
        <taxon>Eukaryota</taxon>
        <taxon>Metazoa</taxon>
        <taxon>Spiralia</taxon>
        <taxon>Lophotrochozoa</taxon>
        <taxon>Mollusca</taxon>
        <taxon>Gastropoda</taxon>
        <taxon>Heterobranchia</taxon>
        <taxon>Euthyneura</taxon>
        <taxon>Panpulmonata</taxon>
        <taxon>Sacoglossa</taxon>
        <taxon>Placobranchoidea</taxon>
        <taxon>Plakobranchidae</taxon>
        <taxon>Elysia</taxon>
    </lineage>
</organism>
<sequence length="114" mass="13545">MDILSKQKSNLKKQMKTATSEKRGVKKYGKTRHSTLNKQSWVRQKETQPKEEPEMFAHGHIPIRKAVLPATQVRHYSNRKKRPRNSSKENIFRSKLRNFSKRICRSYICQPHQV</sequence>
<comment type="caution">
    <text evidence="2">The sequence shown here is derived from an EMBL/GenBank/DDBJ whole genome shotgun (WGS) entry which is preliminary data.</text>
</comment>